<dbReference type="SUPFAM" id="SSF54001">
    <property type="entry name" value="Cysteine proteinases"/>
    <property type="match status" value="1"/>
</dbReference>
<dbReference type="AlphaFoldDB" id="A0A7S4HVV6"/>
<evidence type="ECO:0000256" key="4">
    <source>
        <dbReference type="ARBA" id="ARBA00022670"/>
    </source>
</evidence>
<evidence type="ECO:0000313" key="11">
    <source>
        <dbReference type="EMBL" id="CAE2210915.1"/>
    </source>
</evidence>
<dbReference type="Pfam" id="PF01088">
    <property type="entry name" value="Peptidase_C12"/>
    <property type="match status" value="2"/>
</dbReference>
<feature type="active site" description="Nucleophile" evidence="8">
    <location>
        <position position="109"/>
    </location>
</feature>
<proteinExistence type="inferred from homology"/>
<feature type="site" description="Important for enzyme activity" evidence="8">
    <location>
        <position position="241"/>
    </location>
</feature>
<dbReference type="Gene3D" id="3.40.532.10">
    <property type="entry name" value="Peptidase C12, ubiquitin carboxyl-terminal hydrolase"/>
    <property type="match status" value="1"/>
</dbReference>
<dbReference type="GO" id="GO:0004843">
    <property type="term" value="F:cysteine-type deubiquitinase activity"/>
    <property type="evidence" value="ECO:0007669"/>
    <property type="project" value="UniProtKB-UniRule"/>
</dbReference>
<feature type="site" description="Transition state stabilizer" evidence="8">
    <location>
        <position position="103"/>
    </location>
</feature>
<evidence type="ECO:0000256" key="2">
    <source>
        <dbReference type="ARBA" id="ARBA00009326"/>
    </source>
</evidence>
<evidence type="ECO:0000256" key="8">
    <source>
        <dbReference type="PROSITE-ProRule" id="PRU01393"/>
    </source>
</evidence>
<dbReference type="Pfam" id="PF18031">
    <property type="entry name" value="UCH_C"/>
    <property type="match status" value="1"/>
</dbReference>
<dbReference type="GO" id="GO:0016579">
    <property type="term" value="P:protein deubiquitination"/>
    <property type="evidence" value="ECO:0007669"/>
    <property type="project" value="TreeGrafter"/>
</dbReference>
<protein>
    <recommendedName>
        <fullName evidence="3 8">ubiquitinyl hydrolase 1</fullName>
        <ecNumber evidence="3 8">3.4.19.12</ecNumber>
    </recommendedName>
</protein>
<feature type="domain" description="UCH catalytic" evidence="10">
    <location>
        <begin position="11"/>
        <end position="296"/>
    </location>
</feature>
<name>A0A7S4HVV6_9STRA</name>
<evidence type="ECO:0000256" key="7">
    <source>
        <dbReference type="ARBA" id="ARBA00022807"/>
    </source>
</evidence>
<keyword evidence="4 8" id="KW-0645">Protease</keyword>
<dbReference type="CDD" id="cd09617">
    <property type="entry name" value="Peptidase_C12_UCH37_BAP1"/>
    <property type="match status" value="1"/>
</dbReference>
<dbReference type="PANTHER" id="PTHR10589">
    <property type="entry name" value="UBIQUITIN CARBOXYL-TERMINAL HYDROLASE"/>
    <property type="match status" value="1"/>
</dbReference>
<evidence type="ECO:0000256" key="3">
    <source>
        <dbReference type="ARBA" id="ARBA00012759"/>
    </source>
</evidence>
<gene>
    <name evidence="11" type="ORF">OAUR00152_LOCUS4502</name>
</gene>
<feature type="active site" description="Proton donor" evidence="8">
    <location>
        <position position="221"/>
    </location>
</feature>
<dbReference type="Gene3D" id="1.20.58.860">
    <property type="match status" value="1"/>
</dbReference>
<evidence type="ECO:0000256" key="5">
    <source>
        <dbReference type="ARBA" id="ARBA00022786"/>
    </source>
</evidence>
<comment type="catalytic activity">
    <reaction evidence="1 8">
        <text>Thiol-dependent hydrolysis of ester, thioester, amide, peptide and isopeptide bonds formed by the C-terminal Gly of ubiquitin (a 76-residue protein attached to proteins as an intracellular targeting signal).</text>
        <dbReference type="EC" id="3.4.19.12"/>
    </reaction>
</comment>
<dbReference type="PROSITE" id="PS52049">
    <property type="entry name" value="ULD"/>
    <property type="match status" value="1"/>
</dbReference>
<keyword evidence="7 8" id="KW-0788">Thiol protease</keyword>
<dbReference type="EC" id="3.4.19.12" evidence="3 8"/>
<reference evidence="11" key="1">
    <citation type="submission" date="2021-01" db="EMBL/GenBank/DDBJ databases">
        <authorList>
            <person name="Corre E."/>
            <person name="Pelletier E."/>
            <person name="Niang G."/>
            <person name="Scheremetjew M."/>
            <person name="Finn R."/>
            <person name="Kale V."/>
            <person name="Holt S."/>
            <person name="Cochrane G."/>
            <person name="Meng A."/>
            <person name="Brown T."/>
            <person name="Cohen L."/>
        </authorList>
    </citation>
    <scope>NUCLEOTIDE SEQUENCE</scope>
    <source>
        <strain evidence="11">Isolate 1302-5</strain>
    </source>
</reference>
<evidence type="ECO:0000256" key="6">
    <source>
        <dbReference type="ARBA" id="ARBA00022801"/>
    </source>
</evidence>
<comment type="similarity">
    <text evidence="2 8">Belongs to the peptidase C12 family.</text>
</comment>
<dbReference type="EMBL" id="HBKQ01006754">
    <property type="protein sequence ID" value="CAE2210915.1"/>
    <property type="molecule type" value="Transcribed_RNA"/>
</dbReference>
<dbReference type="GO" id="GO:0006511">
    <property type="term" value="P:ubiquitin-dependent protein catabolic process"/>
    <property type="evidence" value="ECO:0007669"/>
    <property type="project" value="UniProtKB-UniRule"/>
</dbReference>
<dbReference type="InterPro" id="IPR041507">
    <property type="entry name" value="UCH_C"/>
</dbReference>
<dbReference type="InterPro" id="IPR038765">
    <property type="entry name" value="Papain-like_cys_pep_sf"/>
</dbReference>
<evidence type="ECO:0000259" key="10">
    <source>
        <dbReference type="PROSITE" id="PS52048"/>
    </source>
</evidence>
<sequence length="405" mass="43807">MSDGGAASTGGWCTIESDPGVFTSLVESFGCRGAEFAELYSLDDDSLRRIVEEYGAVYGLIFLFKWDKELENGGRQNSDGDGNGGKAPLVGDDAPADLFFARQVTHNACATQAILSVLLNAEGAVAEAEAEEGEGADSAADEDKKSASAPPAGKLILGPTLSALRSFAASLPTDVRGEVIGSSDEIRAAHNSFARKDAFLTDPEDRKRFARDDEEGQDVFHFVAYVPHASGDSEEAVYELDGLNAGPVEVGAFKVEEDGGSDRTLEWISVARTAIQERIEKYAASEIKFNLMAVVRDRRVELRRKLAVVSTAAAEAGGEGAADNGMAEEASRLHAELEVEKMKRERWDVENERRRHNYLPFCVELIRALARSGKLPALTESANERVADMRKNAIRKKLEMAGKGK</sequence>
<organism evidence="11">
    <name type="scientific">Odontella aurita</name>
    <dbReference type="NCBI Taxonomy" id="265563"/>
    <lineage>
        <taxon>Eukaryota</taxon>
        <taxon>Sar</taxon>
        <taxon>Stramenopiles</taxon>
        <taxon>Ochrophyta</taxon>
        <taxon>Bacillariophyta</taxon>
        <taxon>Mediophyceae</taxon>
        <taxon>Biddulphiophycidae</taxon>
        <taxon>Eupodiscales</taxon>
        <taxon>Odontellaceae</taxon>
        <taxon>Odontella</taxon>
    </lineage>
</organism>
<keyword evidence="6 8" id="KW-0378">Hydrolase</keyword>
<dbReference type="InterPro" id="IPR001578">
    <property type="entry name" value="Peptidase_C12_UCH"/>
</dbReference>
<accession>A0A7S4HVV6</accession>
<feature type="region of interest" description="Disordered" evidence="9">
    <location>
        <begin position="128"/>
        <end position="152"/>
    </location>
</feature>
<keyword evidence="5 8" id="KW-0833">Ubl conjugation pathway</keyword>
<dbReference type="PROSITE" id="PS52048">
    <property type="entry name" value="UCH_DOMAIN"/>
    <property type="match status" value="1"/>
</dbReference>
<evidence type="ECO:0000256" key="1">
    <source>
        <dbReference type="ARBA" id="ARBA00000707"/>
    </source>
</evidence>
<evidence type="ECO:0000256" key="9">
    <source>
        <dbReference type="SAM" id="MobiDB-lite"/>
    </source>
</evidence>
<dbReference type="GO" id="GO:0005737">
    <property type="term" value="C:cytoplasm"/>
    <property type="evidence" value="ECO:0007669"/>
    <property type="project" value="TreeGrafter"/>
</dbReference>
<dbReference type="PANTHER" id="PTHR10589:SF16">
    <property type="entry name" value="UBIQUITIN CARBOXYL-TERMINAL HYDROLASE ISOZYME L5"/>
    <property type="match status" value="1"/>
</dbReference>
<dbReference type="InterPro" id="IPR036959">
    <property type="entry name" value="Peptidase_C12_UCH_sf"/>
</dbReference>